<dbReference type="AlphaFoldDB" id="A0AAW0MKD8"/>
<gene>
    <name evidence="1" type="ORF">WMY93_032595</name>
</gene>
<dbReference type="Proteomes" id="UP001460270">
    <property type="component" value="Unassembled WGS sequence"/>
</dbReference>
<sequence length="264" mass="29484">MYCSLTGLHAEPWTRLNNDLNWSPGARRVHPQRRRLLLLDSGRSWRSIRPAGRCCRSIRRCCRSIRRCCRSILVLQVTPVLQVYPPCCRVLQVYPPLLSQVQVSMLVLQVYPPGCRSIRRGCRSIRWCCRSPPVLQVYPPVLQVQVSTLVLQSIRRCCSLNAGAGAQRGAAGLSAGAAGLNAGVQVQINAVLQVYPPCCRCKSQHRCCRSHRCYCELHQSTRSSSDSSHTWNALVWGICVFIGANIMMGLGQTKRPRGTESPND</sequence>
<name>A0AAW0MKD8_9GOBI</name>
<comment type="caution">
    <text evidence="1">The sequence shown here is derived from an EMBL/GenBank/DDBJ whole genome shotgun (WGS) entry which is preliminary data.</text>
</comment>
<reference evidence="2" key="1">
    <citation type="submission" date="2024-04" db="EMBL/GenBank/DDBJ databases">
        <title>Salinicola lusitanus LLJ914,a marine bacterium isolated from the Okinawa Trough.</title>
        <authorList>
            <person name="Li J."/>
        </authorList>
    </citation>
    <scope>NUCLEOTIDE SEQUENCE [LARGE SCALE GENOMIC DNA]</scope>
</reference>
<keyword evidence="2" id="KW-1185">Reference proteome</keyword>
<accession>A0AAW0MKD8</accession>
<evidence type="ECO:0000313" key="1">
    <source>
        <dbReference type="EMBL" id="KAK7880782.1"/>
    </source>
</evidence>
<evidence type="ECO:0000313" key="2">
    <source>
        <dbReference type="Proteomes" id="UP001460270"/>
    </source>
</evidence>
<protein>
    <submittedName>
        <fullName evidence="1">Uncharacterized protein</fullName>
    </submittedName>
</protein>
<proteinExistence type="predicted"/>
<dbReference type="EMBL" id="JBBPFD010000051">
    <property type="protein sequence ID" value="KAK7880782.1"/>
    <property type="molecule type" value="Genomic_DNA"/>
</dbReference>
<organism evidence="1 2">
    <name type="scientific">Mugilogobius chulae</name>
    <name type="common">yellowstripe goby</name>
    <dbReference type="NCBI Taxonomy" id="88201"/>
    <lineage>
        <taxon>Eukaryota</taxon>
        <taxon>Metazoa</taxon>
        <taxon>Chordata</taxon>
        <taxon>Craniata</taxon>
        <taxon>Vertebrata</taxon>
        <taxon>Euteleostomi</taxon>
        <taxon>Actinopterygii</taxon>
        <taxon>Neopterygii</taxon>
        <taxon>Teleostei</taxon>
        <taxon>Neoteleostei</taxon>
        <taxon>Acanthomorphata</taxon>
        <taxon>Gobiaria</taxon>
        <taxon>Gobiiformes</taxon>
        <taxon>Gobioidei</taxon>
        <taxon>Gobiidae</taxon>
        <taxon>Gobionellinae</taxon>
        <taxon>Mugilogobius</taxon>
    </lineage>
</organism>